<evidence type="ECO:0000256" key="10">
    <source>
        <dbReference type="SAM" id="SignalP"/>
    </source>
</evidence>
<evidence type="ECO:0000259" key="12">
    <source>
        <dbReference type="Pfam" id="PF02884"/>
    </source>
</evidence>
<dbReference type="GO" id="GO:0005975">
    <property type="term" value="P:carbohydrate metabolic process"/>
    <property type="evidence" value="ECO:0007669"/>
    <property type="project" value="InterPro"/>
</dbReference>
<dbReference type="GO" id="GO:0030246">
    <property type="term" value="F:carbohydrate binding"/>
    <property type="evidence" value="ECO:0007669"/>
    <property type="project" value="InterPro"/>
</dbReference>
<keyword evidence="6 10" id="KW-0732">Signal</keyword>
<dbReference type="InterPro" id="IPR003159">
    <property type="entry name" value="Lyase_8_central_dom"/>
</dbReference>
<evidence type="ECO:0000256" key="9">
    <source>
        <dbReference type="PIRSR" id="PIRSR638970-1"/>
    </source>
</evidence>
<dbReference type="InterPro" id="IPR038970">
    <property type="entry name" value="Lyase_8"/>
</dbReference>
<dbReference type="NCBIfam" id="NF033679">
    <property type="entry name" value="DNRLRE_dom"/>
    <property type="match status" value="1"/>
</dbReference>
<keyword evidence="8" id="KW-0456">Lyase</keyword>
<dbReference type="PROSITE" id="PS51257">
    <property type="entry name" value="PROKAR_LIPOPROTEIN"/>
    <property type="match status" value="1"/>
</dbReference>
<keyword evidence="7" id="KW-0106">Calcium</keyword>
<sequence>MNVTKLCMLCCLIWVGSCYSVMAAFRGKADSIPTVNDSIMNNIRQLQWAGVKDTAALRSVVDGLLATMQPDGSWSDINYAGRDQTNWQPVTHLDRLRQMALAYTKTGNYYYQRGALQQRIADGLTYWYNAHPTSTNWWYQQIACPQRVGVILILMRAGAVPLPATVGSQLLSRMATEGGRPDQPGSQGSGANKLDIATHWIYRGSLTADSAVLAFGVAQAYYPIFMTTGEGLQYDLAYKQHGMQLYIGGYGSVFLSGEVNVALFTAGTTYALAGSRLDLLSRFIRETYFKTIRGKYMHFDVLGRGVSRSNALSQGGLAGLAANMKILDPANAGAYDAAISRVNETQPASYGIAAGHTHYHSADYTLHTRPAYSVDVRTVSSRTLRNENGNGENLKGYFLADGATHITTAGNEYFNIFPVWDWARIPGVTAPLVTTIPLPAAWGTYGTSTFTGGVSDSLYGVSTYAYTDNGFNINTTARKSWFFFEEEVVCLGAGISSTHAQPVNTTLDQSLLNGPVTVASGGTVQTVTGGQYTYNGTQQWILHNGTGYTFPLGGKAVLSAAVQTGSWKSINSSEAADTVSQAVFKLWLDHGVQPVNNSYAYTIVPGKDAAGMAAYNAAQVQIAVNTDSVQAVYHAGLDLWGLVFFRPATFRHDSITIQADAGCVLLLKHIGTPQVTVHAADPSQAKRQLTLRLKLPAITGEKALVCQLPVSPYAGATVRYTVDHNTPGYTPPAPVYTRSLFPVADAYVNDGSSAAVNYGAATGLVIKKDNASYNREVFLKFDVSQLDTAQIEKATLELKVKSANTSITTTTWQTKFISDNGWQEMSINWNNRPASAGILDTFPGSPAGTTAVFNITGQLKAIAGGNSGQLSLHVVSTLRGDAKTDASFHSRETADSALRPRLVIYLKAPAATNARSMAAMQPDMKMAVNKSGAPEVMPNPASHNVYIRSNRTELMILTDNRGQEQRRVQVTAGSRHQLDVSALPPGVYYLRGSISRTVQRLLIVR</sequence>
<dbReference type="InterPro" id="IPR014718">
    <property type="entry name" value="GH-type_carb-bd"/>
</dbReference>
<dbReference type="InterPro" id="IPR011071">
    <property type="entry name" value="Lyase_8-like_C"/>
</dbReference>
<dbReference type="Proteomes" id="UP000281028">
    <property type="component" value="Unassembled WGS sequence"/>
</dbReference>
<evidence type="ECO:0000256" key="3">
    <source>
        <dbReference type="ARBA" id="ARBA00006699"/>
    </source>
</evidence>
<evidence type="ECO:0000259" key="11">
    <source>
        <dbReference type="Pfam" id="PF02278"/>
    </source>
</evidence>
<dbReference type="InterPro" id="IPR012970">
    <property type="entry name" value="Lyase_8_alpha_N"/>
</dbReference>
<feature type="domain" description="Polysaccharide lyase family 8 C-terminal" evidence="12">
    <location>
        <begin position="622"/>
        <end position="689"/>
    </location>
</feature>
<dbReference type="Gene3D" id="2.70.98.10">
    <property type="match status" value="1"/>
</dbReference>
<dbReference type="AlphaFoldDB" id="A0A9Q5GSE3"/>
<dbReference type="PANTHER" id="PTHR38481:SF1">
    <property type="entry name" value="HYALURONATE LYASE"/>
    <property type="match status" value="1"/>
</dbReference>
<feature type="chain" id="PRO_5040429197" evidence="10">
    <location>
        <begin position="24"/>
        <end position="1005"/>
    </location>
</feature>
<comment type="subunit">
    <text evidence="4">Monomer.</text>
</comment>
<organism evidence="15 16">
    <name type="scientific">Chitinophaga solisilvae</name>
    <dbReference type="NCBI Taxonomy" id="1233460"/>
    <lineage>
        <taxon>Bacteria</taxon>
        <taxon>Pseudomonadati</taxon>
        <taxon>Bacteroidota</taxon>
        <taxon>Chitinophagia</taxon>
        <taxon>Chitinophagales</taxon>
        <taxon>Chitinophagaceae</taxon>
        <taxon>Chitinophaga</taxon>
    </lineage>
</organism>
<dbReference type="InterPro" id="IPR004103">
    <property type="entry name" value="Lyase_8_C"/>
</dbReference>
<evidence type="ECO:0000256" key="1">
    <source>
        <dbReference type="ARBA" id="ARBA00001913"/>
    </source>
</evidence>
<evidence type="ECO:0000256" key="8">
    <source>
        <dbReference type="ARBA" id="ARBA00023239"/>
    </source>
</evidence>
<keyword evidence="5" id="KW-0964">Secreted</keyword>
<dbReference type="Pfam" id="PF08124">
    <property type="entry name" value="Lyase_8_N"/>
    <property type="match status" value="1"/>
</dbReference>
<dbReference type="Gene3D" id="2.60.220.10">
    <property type="entry name" value="Polysaccharide lyase family 8-like, C-terminal"/>
    <property type="match status" value="1"/>
</dbReference>
<evidence type="ECO:0000313" key="15">
    <source>
        <dbReference type="EMBL" id="NSL87261.1"/>
    </source>
</evidence>
<dbReference type="Pfam" id="PF02278">
    <property type="entry name" value="Lyase_8"/>
    <property type="match status" value="1"/>
</dbReference>
<name>A0A9Q5GSE3_9BACT</name>
<accession>A0A9Q5GSE3</accession>
<gene>
    <name evidence="15" type="ORF">ECE50_010500</name>
</gene>
<comment type="caution">
    <text evidence="15">The sequence shown here is derived from an EMBL/GenBank/DDBJ whole genome shotgun (WGS) entry which is preliminary data.</text>
</comment>
<evidence type="ECO:0000256" key="2">
    <source>
        <dbReference type="ARBA" id="ARBA00004613"/>
    </source>
</evidence>
<dbReference type="Gene3D" id="1.50.10.100">
    <property type="entry name" value="Chondroitin AC/alginate lyase"/>
    <property type="match status" value="1"/>
</dbReference>
<feature type="active site" evidence="9">
    <location>
        <position position="304"/>
    </location>
</feature>
<proteinExistence type="inferred from homology"/>
<dbReference type="GO" id="GO:0005576">
    <property type="term" value="C:extracellular region"/>
    <property type="evidence" value="ECO:0007669"/>
    <property type="project" value="UniProtKB-SubCell"/>
</dbReference>
<comment type="similarity">
    <text evidence="3">Belongs to the polysaccharide lyase 8 family.</text>
</comment>
<dbReference type="InterPro" id="IPR008929">
    <property type="entry name" value="Chondroitin_lyas"/>
</dbReference>
<dbReference type="InterPro" id="IPR011013">
    <property type="entry name" value="Gal_mutarotase_sf_dom"/>
</dbReference>
<dbReference type="GO" id="GO:0016837">
    <property type="term" value="F:carbon-oxygen lyase activity, acting on polysaccharides"/>
    <property type="evidence" value="ECO:0007669"/>
    <property type="project" value="UniProtKB-ARBA"/>
</dbReference>
<dbReference type="EMBL" id="RIAR02000001">
    <property type="protein sequence ID" value="NSL87261.1"/>
    <property type="molecule type" value="Genomic_DNA"/>
</dbReference>
<dbReference type="SUPFAM" id="SSF48230">
    <property type="entry name" value="Chondroitin AC/alginate lyase"/>
    <property type="match status" value="1"/>
</dbReference>
<dbReference type="InterPro" id="IPR055372">
    <property type="entry name" value="CBM96"/>
</dbReference>
<feature type="active site" evidence="9">
    <location>
        <position position="241"/>
    </location>
</feature>
<evidence type="ECO:0000256" key="5">
    <source>
        <dbReference type="ARBA" id="ARBA00022525"/>
    </source>
</evidence>
<feature type="active site" evidence="9">
    <location>
        <position position="250"/>
    </location>
</feature>
<feature type="domain" description="Polysaccharide lyase family 8 central" evidence="11">
    <location>
        <begin position="356"/>
        <end position="607"/>
    </location>
</feature>
<keyword evidence="16" id="KW-1185">Reference proteome</keyword>
<evidence type="ECO:0000256" key="6">
    <source>
        <dbReference type="ARBA" id="ARBA00022729"/>
    </source>
</evidence>
<dbReference type="PANTHER" id="PTHR38481">
    <property type="entry name" value="HYALURONATE LYASE"/>
    <property type="match status" value="1"/>
</dbReference>
<comment type="cofactor">
    <cofactor evidence="1">
        <name>Ca(2+)</name>
        <dbReference type="ChEBI" id="CHEBI:29108"/>
    </cofactor>
</comment>
<feature type="domain" description="Polysaccharide lyase 8 N-terminal alpha-helical" evidence="13">
    <location>
        <begin position="56"/>
        <end position="327"/>
    </location>
</feature>
<dbReference type="SUPFAM" id="SSF49863">
    <property type="entry name" value="Hyaluronate lyase-like, C-terminal domain"/>
    <property type="match status" value="1"/>
</dbReference>
<evidence type="ECO:0000256" key="7">
    <source>
        <dbReference type="ARBA" id="ARBA00022837"/>
    </source>
</evidence>
<evidence type="ECO:0000259" key="13">
    <source>
        <dbReference type="Pfam" id="PF08124"/>
    </source>
</evidence>
<dbReference type="Pfam" id="PF02884">
    <property type="entry name" value="Lyase_8_C"/>
    <property type="match status" value="1"/>
</dbReference>
<comment type="subcellular location">
    <subcellularLocation>
        <location evidence="2">Secreted</location>
    </subcellularLocation>
</comment>
<dbReference type="Pfam" id="PF24517">
    <property type="entry name" value="CBM96"/>
    <property type="match status" value="1"/>
</dbReference>
<reference evidence="15" key="1">
    <citation type="submission" date="2020-05" db="EMBL/GenBank/DDBJ databases">
        <title>Chitinophaga laudate sp. nov., isolated from a tropical peat swamp.</title>
        <authorList>
            <person name="Goh C.B.S."/>
            <person name="Lee M.S."/>
            <person name="Parimannan S."/>
            <person name="Pasbakhsh P."/>
            <person name="Yule C.M."/>
            <person name="Rajandas H."/>
            <person name="Loke S."/>
            <person name="Croft L."/>
            <person name="Tan J.B.L."/>
        </authorList>
    </citation>
    <scope>NUCLEOTIDE SEQUENCE</scope>
    <source>
        <strain evidence="15">Mgbs1</strain>
    </source>
</reference>
<evidence type="ECO:0000259" key="14">
    <source>
        <dbReference type="Pfam" id="PF24517"/>
    </source>
</evidence>
<feature type="domain" description="Carbohydrate-binding module family 96" evidence="14">
    <location>
        <begin position="739"/>
        <end position="904"/>
    </location>
</feature>
<evidence type="ECO:0000313" key="16">
    <source>
        <dbReference type="Proteomes" id="UP000281028"/>
    </source>
</evidence>
<dbReference type="OrthoDB" id="6394136at2"/>
<feature type="signal peptide" evidence="10">
    <location>
        <begin position="1"/>
        <end position="23"/>
    </location>
</feature>
<dbReference type="SUPFAM" id="SSF74650">
    <property type="entry name" value="Galactose mutarotase-like"/>
    <property type="match status" value="1"/>
</dbReference>
<protein>
    <submittedName>
        <fullName evidence="15">DNRLRE domain-containing protein</fullName>
    </submittedName>
</protein>
<dbReference type="CDD" id="cd01083">
    <property type="entry name" value="GAG_Lyase"/>
    <property type="match status" value="1"/>
</dbReference>
<evidence type="ECO:0000256" key="4">
    <source>
        <dbReference type="ARBA" id="ARBA00011245"/>
    </source>
</evidence>